<sequence length="124" mass="14850">MIENEEEMFERAMDTSKYDCLLPLYKKGGWELKTFRTGLFVLELPMEMGKIYFTDVVELDKYKTIIDEDTIYDHIWRFDKLGHTCCILNSHILPRDLKDLLIEIHNFVQHIDGIDKTLKEYLEE</sequence>
<accession>A0A133VLL9</accession>
<evidence type="ECO:0000313" key="2">
    <source>
        <dbReference type="Proteomes" id="UP000070263"/>
    </source>
</evidence>
<name>A0A133VLL9_9EURY</name>
<dbReference type="Proteomes" id="UP000070263">
    <property type="component" value="Unassembled WGS sequence"/>
</dbReference>
<reference evidence="1 2" key="1">
    <citation type="journal article" date="2016" name="Sci. Rep.">
        <title>Metabolic traits of an uncultured archaeal lineage -MSBL1- from brine pools of the Red Sea.</title>
        <authorList>
            <person name="Mwirichia R."/>
            <person name="Alam I."/>
            <person name="Rashid M."/>
            <person name="Vinu M."/>
            <person name="Ba-Alawi W."/>
            <person name="Anthony Kamau A."/>
            <person name="Kamanda Ngugi D."/>
            <person name="Goker M."/>
            <person name="Klenk H.P."/>
            <person name="Bajic V."/>
            <person name="Stingl U."/>
        </authorList>
    </citation>
    <scope>NUCLEOTIDE SEQUENCE [LARGE SCALE GENOMIC DNA]</scope>
    <source>
        <strain evidence="1">SCGC-AAA382A20</strain>
    </source>
</reference>
<comment type="caution">
    <text evidence="1">The sequence shown here is derived from an EMBL/GenBank/DDBJ whole genome shotgun (WGS) entry which is preliminary data.</text>
</comment>
<gene>
    <name evidence="1" type="ORF">AKJ51_01515</name>
</gene>
<protein>
    <submittedName>
        <fullName evidence="1">Uncharacterized protein</fullName>
    </submittedName>
</protein>
<evidence type="ECO:0000313" key="1">
    <source>
        <dbReference type="EMBL" id="KXB07329.1"/>
    </source>
</evidence>
<keyword evidence="2" id="KW-1185">Reference proteome</keyword>
<dbReference type="EMBL" id="LHYE01000010">
    <property type="protein sequence ID" value="KXB07329.1"/>
    <property type="molecule type" value="Genomic_DNA"/>
</dbReference>
<proteinExistence type="predicted"/>
<organism evidence="1 2">
    <name type="scientific">candidate division MSBL1 archaeon SCGC-AAA382A20</name>
    <dbReference type="NCBI Taxonomy" id="1698280"/>
    <lineage>
        <taxon>Archaea</taxon>
        <taxon>Methanobacteriati</taxon>
        <taxon>Methanobacteriota</taxon>
        <taxon>candidate division MSBL1</taxon>
    </lineage>
</organism>
<dbReference type="AlphaFoldDB" id="A0A133VLL9"/>